<dbReference type="EMBL" id="CP000036">
    <property type="protein sequence ID" value="ABB66569.1"/>
    <property type="molecule type" value="Genomic_DNA"/>
</dbReference>
<sequence>MSSRVANLTVIVSSKRRRVSVARFSCGKTAQLSKKQTGYYSPEIFPSTGKDCNPQPANCLKDQYVLRHCCVDDRSGKMGYSVKFLVLTRMDTETASLFHCKPCYSKMTFTIYHPLTHSFYMNASRLQGIHCFDMTGRLQLYIRLYCSRNAASPYVIRRLTPYFHGGLQAQNTVQV</sequence>
<organism evidence="1 2">
    <name type="scientific">Shigella boydii serotype 4 (strain Sb227)</name>
    <dbReference type="NCBI Taxonomy" id="300268"/>
    <lineage>
        <taxon>Bacteria</taxon>
        <taxon>Pseudomonadati</taxon>
        <taxon>Pseudomonadota</taxon>
        <taxon>Gammaproteobacteria</taxon>
        <taxon>Enterobacterales</taxon>
        <taxon>Enterobacteriaceae</taxon>
        <taxon>Shigella</taxon>
    </lineage>
</organism>
<protein>
    <recommendedName>
        <fullName evidence="3">DUF2655 domain-containing protein</fullName>
    </recommendedName>
</protein>
<dbReference type="AlphaFoldDB" id="Q31ZD9"/>
<reference evidence="1 2" key="1">
    <citation type="journal article" date="2005" name="Nucleic Acids Res.">
        <title>Genome dynamics and diversity of Shigella species, the etiologic agents of bacillary dysentery.</title>
        <authorList>
            <person name="Yang F."/>
            <person name="Yang J."/>
            <person name="Zhang X."/>
            <person name="Chen L."/>
            <person name="Jiang Y."/>
            <person name="Yan Y."/>
            <person name="Tang X."/>
            <person name="Wang J."/>
            <person name="Xiong Z."/>
            <person name="Dong J."/>
            <person name="Xue Y."/>
            <person name="Zhu Y."/>
            <person name="Xu X."/>
            <person name="Sun L."/>
            <person name="Chen S."/>
            <person name="Nie H."/>
            <person name="Peng J."/>
            <person name="Xu J."/>
            <person name="Wang Y."/>
            <person name="Yuan Z."/>
            <person name="Wen Y."/>
            <person name="Yao Z."/>
            <person name="Shen Y."/>
            <person name="Qiang B."/>
            <person name="Hou Y."/>
            <person name="Yu J."/>
            <person name="Jin Q."/>
        </authorList>
    </citation>
    <scope>NUCLEOTIDE SEQUENCE [LARGE SCALE GENOMIC DNA]</scope>
    <source>
        <strain evidence="1 2">Sb227</strain>
    </source>
</reference>
<dbReference type="Proteomes" id="UP000007067">
    <property type="component" value="Chromosome"/>
</dbReference>
<evidence type="ECO:0000313" key="1">
    <source>
        <dbReference type="EMBL" id="ABB66569.1"/>
    </source>
</evidence>
<proteinExistence type="predicted"/>
<accession>Q31ZD9</accession>
<gene>
    <name evidence="1" type="ordered locus">SBO_1979</name>
</gene>
<dbReference type="HOGENOM" id="CLU_1531522_0_0_6"/>
<evidence type="ECO:0000313" key="2">
    <source>
        <dbReference type="Proteomes" id="UP000007067"/>
    </source>
</evidence>
<dbReference type="AntiFam" id="ANF00070">
    <property type="entry name" value="Spurious family"/>
</dbReference>
<dbReference type="KEGG" id="sbo:SBO_1979"/>
<evidence type="ECO:0008006" key="3">
    <source>
        <dbReference type="Google" id="ProtNLM"/>
    </source>
</evidence>
<name>Q31ZD9_SHIBS</name>